<organism evidence="1">
    <name type="scientific">Arundo donax</name>
    <name type="common">Giant reed</name>
    <name type="synonym">Donax arundinaceus</name>
    <dbReference type="NCBI Taxonomy" id="35708"/>
    <lineage>
        <taxon>Eukaryota</taxon>
        <taxon>Viridiplantae</taxon>
        <taxon>Streptophyta</taxon>
        <taxon>Embryophyta</taxon>
        <taxon>Tracheophyta</taxon>
        <taxon>Spermatophyta</taxon>
        <taxon>Magnoliopsida</taxon>
        <taxon>Liliopsida</taxon>
        <taxon>Poales</taxon>
        <taxon>Poaceae</taxon>
        <taxon>PACMAD clade</taxon>
        <taxon>Arundinoideae</taxon>
        <taxon>Arundineae</taxon>
        <taxon>Arundo</taxon>
    </lineage>
</organism>
<proteinExistence type="predicted"/>
<name>A0A0A9E632_ARUDO</name>
<sequence>MPMPHIFTCLVNVWAGLSIFHPSRDCKVLLEVLQSFHHKAN</sequence>
<evidence type="ECO:0000313" key="1">
    <source>
        <dbReference type="EMBL" id="JAD95521.1"/>
    </source>
</evidence>
<accession>A0A0A9E632</accession>
<reference evidence="1" key="2">
    <citation type="journal article" date="2015" name="Data Brief">
        <title>Shoot transcriptome of the giant reed, Arundo donax.</title>
        <authorList>
            <person name="Barrero R.A."/>
            <person name="Guerrero F.D."/>
            <person name="Moolhuijzen P."/>
            <person name="Goolsby J.A."/>
            <person name="Tidwell J."/>
            <person name="Bellgard S.E."/>
            <person name="Bellgard M.I."/>
        </authorList>
    </citation>
    <scope>NUCLEOTIDE SEQUENCE</scope>
    <source>
        <tissue evidence="1">Shoot tissue taken approximately 20 cm above the soil surface</tissue>
    </source>
</reference>
<protein>
    <submittedName>
        <fullName evidence="1">Uncharacterized protein</fullName>
    </submittedName>
</protein>
<reference evidence="1" key="1">
    <citation type="submission" date="2014-09" db="EMBL/GenBank/DDBJ databases">
        <authorList>
            <person name="Magalhaes I.L.F."/>
            <person name="Oliveira U."/>
            <person name="Santos F.R."/>
            <person name="Vidigal T.H.D.A."/>
            <person name="Brescovit A.D."/>
            <person name="Santos A.J."/>
        </authorList>
    </citation>
    <scope>NUCLEOTIDE SEQUENCE</scope>
    <source>
        <tissue evidence="1">Shoot tissue taken approximately 20 cm above the soil surface</tissue>
    </source>
</reference>
<dbReference type="EMBL" id="GBRH01202374">
    <property type="protein sequence ID" value="JAD95521.1"/>
    <property type="molecule type" value="Transcribed_RNA"/>
</dbReference>
<dbReference type="AlphaFoldDB" id="A0A0A9E632"/>